<dbReference type="GO" id="GO:0006508">
    <property type="term" value="P:proteolysis"/>
    <property type="evidence" value="ECO:0007669"/>
    <property type="project" value="InterPro"/>
</dbReference>
<evidence type="ECO:0000256" key="2">
    <source>
        <dbReference type="SAM" id="Phobius"/>
    </source>
</evidence>
<evidence type="ECO:0000256" key="1">
    <source>
        <dbReference type="ARBA" id="ARBA00009431"/>
    </source>
</evidence>
<keyword evidence="4" id="KW-1185">Reference proteome</keyword>
<organism evidence="3 4">
    <name type="scientific">Stephania cephalantha</name>
    <dbReference type="NCBI Taxonomy" id="152367"/>
    <lineage>
        <taxon>Eukaryota</taxon>
        <taxon>Viridiplantae</taxon>
        <taxon>Streptophyta</taxon>
        <taxon>Embryophyta</taxon>
        <taxon>Tracheophyta</taxon>
        <taxon>Spermatophyta</taxon>
        <taxon>Magnoliopsida</taxon>
        <taxon>Ranunculales</taxon>
        <taxon>Menispermaceae</taxon>
        <taxon>Menispermoideae</taxon>
        <taxon>Cissampelideae</taxon>
        <taxon>Stephania</taxon>
    </lineage>
</organism>
<proteinExistence type="inferred from homology"/>
<comment type="similarity">
    <text evidence="1">Belongs to the peptidase S10 family.</text>
</comment>
<dbReference type="GO" id="GO:0004185">
    <property type="term" value="F:serine-type carboxypeptidase activity"/>
    <property type="evidence" value="ECO:0007669"/>
    <property type="project" value="InterPro"/>
</dbReference>
<dbReference type="Proteomes" id="UP001419268">
    <property type="component" value="Unassembled WGS sequence"/>
</dbReference>
<gene>
    <name evidence="3" type="ORF">Scep_007481</name>
</gene>
<evidence type="ECO:0000313" key="4">
    <source>
        <dbReference type="Proteomes" id="UP001419268"/>
    </source>
</evidence>
<feature type="transmembrane region" description="Helical" evidence="2">
    <location>
        <begin position="233"/>
        <end position="252"/>
    </location>
</feature>
<dbReference type="EMBL" id="JBBNAG010000003">
    <property type="protein sequence ID" value="KAK9148724.1"/>
    <property type="molecule type" value="Genomic_DNA"/>
</dbReference>
<evidence type="ECO:0000313" key="3">
    <source>
        <dbReference type="EMBL" id="KAK9148724.1"/>
    </source>
</evidence>
<keyword evidence="2" id="KW-1133">Transmembrane helix</keyword>
<dbReference type="Pfam" id="PF00450">
    <property type="entry name" value="Peptidase_S10"/>
    <property type="match status" value="1"/>
</dbReference>
<sequence length="257" mass="28221">MRRKSVRRKLGNSSKAWKVTTTINPSKALPVHASVNWFCRSIYNFILKFGLKGCIVGFMLGNFAASTEHQIINALLETAPELPRKILTKVEAAKLAAAAVVLILENCFLRPGCSSIGFGEAGEIGSFHINAEGKTLYLNPYSWNQGKVLYCFIWLRWAVGFSNALVLHLPIVKSDHRLYYLRCKDRDLLDLIETIISIVCIRGSTGGWRSDCGRRRTGGRRHWDARLWEAGQVGGAAVGCVAVGGATVGGAIRGMRG</sequence>
<reference evidence="3 4" key="1">
    <citation type="submission" date="2024-01" db="EMBL/GenBank/DDBJ databases">
        <title>Genome assemblies of Stephania.</title>
        <authorList>
            <person name="Yang L."/>
        </authorList>
    </citation>
    <scope>NUCLEOTIDE SEQUENCE [LARGE SCALE GENOMIC DNA]</scope>
    <source>
        <strain evidence="3">JXDWG</strain>
        <tissue evidence="3">Leaf</tissue>
    </source>
</reference>
<protein>
    <submittedName>
        <fullName evidence="3">Uncharacterized protein</fullName>
    </submittedName>
</protein>
<dbReference type="SUPFAM" id="SSF53474">
    <property type="entry name" value="alpha/beta-Hydrolases"/>
    <property type="match status" value="1"/>
</dbReference>
<comment type="caution">
    <text evidence="3">The sequence shown here is derived from an EMBL/GenBank/DDBJ whole genome shotgun (WGS) entry which is preliminary data.</text>
</comment>
<name>A0AAP0KBP9_9MAGN</name>
<dbReference type="InterPro" id="IPR001563">
    <property type="entry name" value="Peptidase_S10"/>
</dbReference>
<feature type="transmembrane region" description="Helical" evidence="2">
    <location>
        <begin position="148"/>
        <end position="171"/>
    </location>
</feature>
<keyword evidence="2" id="KW-0472">Membrane</keyword>
<dbReference type="Gene3D" id="3.40.50.1820">
    <property type="entry name" value="alpha/beta hydrolase"/>
    <property type="match status" value="1"/>
</dbReference>
<dbReference type="AlphaFoldDB" id="A0AAP0KBP9"/>
<dbReference type="InterPro" id="IPR029058">
    <property type="entry name" value="AB_hydrolase_fold"/>
</dbReference>
<accession>A0AAP0KBP9</accession>
<keyword evidence="2" id="KW-0812">Transmembrane</keyword>